<feature type="binding site" evidence="7">
    <location>
        <position position="131"/>
    </location>
    <ligand>
        <name>a 1,2-diacyl-sn-glycero-3-phospho-(1'-sn-glycerol)</name>
        <dbReference type="ChEBI" id="CHEBI:64716"/>
    </ligand>
</feature>
<dbReference type="EC" id="2.5.1.145" evidence="7"/>
<comment type="similarity">
    <text evidence="1 7">Belongs to the Lgt family.</text>
</comment>
<comment type="pathway">
    <text evidence="7">Protein modification; lipoprotein biosynthesis (diacylglyceryl transfer).</text>
</comment>
<evidence type="ECO:0000256" key="4">
    <source>
        <dbReference type="ARBA" id="ARBA00022692"/>
    </source>
</evidence>
<keyword evidence="4 7" id="KW-0812">Transmembrane</keyword>
<evidence type="ECO:0000313" key="9">
    <source>
        <dbReference type="Proteomes" id="UP001145069"/>
    </source>
</evidence>
<dbReference type="NCBIfam" id="TIGR00544">
    <property type="entry name" value="lgt"/>
    <property type="match status" value="1"/>
</dbReference>
<feature type="transmembrane region" description="Helical" evidence="7">
    <location>
        <begin position="229"/>
        <end position="247"/>
    </location>
</feature>
<keyword evidence="3 7" id="KW-0808">Transferase</keyword>
<keyword evidence="6 7" id="KW-0472">Membrane</keyword>
<comment type="subcellular location">
    <subcellularLocation>
        <location evidence="7">Cell membrane</location>
        <topology evidence="7">Multi-pass membrane protein</topology>
    </subcellularLocation>
</comment>
<evidence type="ECO:0000256" key="1">
    <source>
        <dbReference type="ARBA" id="ARBA00007150"/>
    </source>
</evidence>
<feature type="transmembrane region" description="Helical" evidence="7">
    <location>
        <begin position="196"/>
        <end position="217"/>
    </location>
</feature>
<dbReference type="AlphaFoldDB" id="A0A9X3WCL4"/>
<accession>A0A9X3WCL4</accession>
<dbReference type="GO" id="GO:0008961">
    <property type="term" value="F:phosphatidylglycerol-prolipoprotein diacylglyceryl transferase activity"/>
    <property type="evidence" value="ECO:0007669"/>
    <property type="project" value="UniProtKB-UniRule"/>
</dbReference>
<keyword evidence="5 7" id="KW-1133">Transmembrane helix</keyword>
<keyword evidence="2 7" id="KW-1003">Cell membrane</keyword>
<feature type="transmembrane region" description="Helical" evidence="7">
    <location>
        <begin position="45"/>
        <end position="68"/>
    </location>
</feature>
<evidence type="ECO:0000256" key="5">
    <source>
        <dbReference type="ARBA" id="ARBA00022989"/>
    </source>
</evidence>
<feature type="transmembrane region" description="Helical" evidence="7">
    <location>
        <begin position="112"/>
        <end position="132"/>
    </location>
</feature>
<feature type="transmembrane region" description="Helical" evidence="7">
    <location>
        <begin position="168"/>
        <end position="189"/>
    </location>
</feature>
<dbReference type="GO" id="GO:0005886">
    <property type="term" value="C:plasma membrane"/>
    <property type="evidence" value="ECO:0007669"/>
    <property type="project" value="UniProtKB-SubCell"/>
</dbReference>
<comment type="function">
    <text evidence="7">Catalyzes the transfer of the diacylglyceryl group from phosphatidylglycerol to the sulfhydryl group of the N-terminal cysteine of a prolipoprotein, the first step in the formation of mature lipoproteins.</text>
</comment>
<organism evidence="8 9">
    <name type="scientific">Aquibacillus salsiterrae</name>
    <dbReference type="NCBI Taxonomy" id="2950439"/>
    <lineage>
        <taxon>Bacteria</taxon>
        <taxon>Bacillati</taxon>
        <taxon>Bacillota</taxon>
        <taxon>Bacilli</taxon>
        <taxon>Bacillales</taxon>
        <taxon>Bacillaceae</taxon>
        <taxon>Aquibacillus</taxon>
    </lineage>
</organism>
<dbReference type="PANTHER" id="PTHR30589">
    <property type="entry name" value="PROLIPOPROTEIN DIACYLGLYCERYL TRANSFERASE"/>
    <property type="match status" value="1"/>
</dbReference>
<dbReference type="EMBL" id="JAMQKC010000002">
    <property type="protein sequence ID" value="MDC3415911.1"/>
    <property type="molecule type" value="Genomic_DNA"/>
</dbReference>
<protein>
    <recommendedName>
        <fullName evidence="7">Phosphatidylglycerol--prolipoprotein diacylglyceryl transferase</fullName>
        <ecNumber evidence="7">2.5.1.145</ecNumber>
    </recommendedName>
</protein>
<dbReference type="PANTHER" id="PTHR30589:SF0">
    <property type="entry name" value="PHOSPHATIDYLGLYCEROL--PROLIPOPROTEIN DIACYLGLYCERYL TRANSFERASE"/>
    <property type="match status" value="1"/>
</dbReference>
<evidence type="ECO:0000256" key="2">
    <source>
        <dbReference type="ARBA" id="ARBA00022475"/>
    </source>
</evidence>
<dbReference type="HAMAP" id="MF_01147">
    <property type="entry name" value="Lgt"/>
    <property type="match status" value="1"/>
</dbReference>
<gene>
    <name evidence="7 8" type="primary">lgt</name>
    <name evidence="8" type="ORF">NC799_03180</name>
</gene>
<evidence type="ECO:0000256" key="7">
    <source>
        <dbReference type="HAMAP-Rule" id="MF_01147"/>
    </source>
</evidence>
<feature type="transmembrane region" description="Helical" evidence="7">
    <location>
        <begin position="80"/>
        <end position="105"/>
    </location>
</feature>
<reference evidence="8" key="1">
    <citation type="submission" date="2022-06" db="EMBL/GenBank/DDBJ databases">
        <title>Aquibacillus sp. a new bacterium isolated from soil saline samples.</title>
        <authorList>
            <person name="Galisteo C."/>
            <person name="De La Haba R."/>
            <person name="Sanchez-Porro C."/>
            <person name="Ventosa A."/>
        </authorList>
    </citation>
    <scope>NUCLEOTIDE SEQUENCE</scope>
    <source>
        <strain evidence="8">3ASR75-54</strain>
    </source>
</reference>
<evidence type="ECO:0000256" key="6">
    <source>
        <dbReference type="ARBA" id="ARBA00023136"/>
    </source>
</evidence>
<name>A0A9X3WCL4_9BACI</name>
<feature type="transmembrane region" description="Helical" evidence="7">
    <location>
        <begin position="6"/>
        <end position="33"/>
    </location>
</feature>
<evidence type="ECO:0000313" key="8">
    <source>
        <dbReference type="EMBL" id="MDC3415911.1"/>
    </source>
</evidence>
<dbReference type="GO" id="GO:0042158">
    <property type="term" value="P:lipoprotein biosynthetic process"/>
    <property type="evidence" value="ECO:0007669"/>
    <property type="project" value="UniProtKB-UniRule"/>
</dbReference>
<dbReference type="RefSeq" id="WP_272444886.1">
    <property type="nucleotide sequence ID" value="NZ_JAMQKC010000002.1"/>
</dbReference>
<sequence length="258" mass="28654">MIGNDLFSIGGVTLSMHGLGMVVAFLLAMWLSVRLAKKQGFNPDLVYDFMTYAMIGGVLGARLWYVLLNIGYYGQNPAKIFAVWQGGLAIQGGILGGILVGFWFAKKRKISAWEFADLLAPGLILGMAIGRIGDFLAGGEYGIVSETFGFVYQQPGTETYIANGPVPLIPTVLYEAVLDLMIMWFLLAFKSKKMYVGFRFLWMLILYSIVRFLTEFIRGDSILIFFDLRSAQVTSVVTIIIAVAIIIRRNKQISMKIS</sequence>
<evidence type="ECO:0000256" key="3">
    <source>
        <dbReference type="ARBA" id="ARBA00022679"/>
    </source>
</evidence>
<keyword evidence="9" id="KW-1185">Reference proteome</keyword>
<comment type="caution">
    <text evidence="8">The sequence shown here is derived from an EMBL/GenBank/DDBJ whole genome shotgun (WGS) entry which is preliminary data.</text>
</comment>
<dbReference type="Pfam" id="PF01790">
    <property type="entry name" value="LGT"/>
    <property type="match status" value="1"/>
</dbReference>
<dbReference type="InterPro" id="IPR001640">
    <property type="entry name" value="Lgt"/>
</dbReference>
<comment type="catalytic activity">
    <reaction evidence="7">
        <text>L-cysteinyl-[prolipoprotein] + a 1,2-diacyl-sn-glycero-3-phospho-(1'-sn-glycerol) = an S-1,2-diacyl-sn-glyceryl-L-cysteinyl-[prolipoprotein] + sn-glycerol 1-phosphate + H(+)</text>
        <dbReference type="Rhea" id="RHEA:56712"/>
        <dbReference type="Rhea" id="RHEA-COMP:14679"/>
        <dbReference type="Rhea" id="RHEA-COMP:14680"/>
        <dbReference type="ChEBI" id="CHEBI:15378"/>
        <dbReference type="ChEBI" id="CHEBI:29950"/>
        <dbReference type="ChEBI" id="CHEBI:57685"/>
        <dbReference type="ChEBI" id="CHEBI:64716"/>
        <dbReference type="ChEBI" id="CHEBI:140658"/>
        <dbReference type="EC" id="2.5.1.145"/>
    </reaction>
</comment>
<dbReference type="Proteomes" id="UP001145069">
    <property type="component" value="Unassembled WGS sequence"/>
</dbReference>
<proteinExistence type="inferred from homology"/>